<keyword evidence="9 11" id="KW-0368">Histidine biosynthesis</keyword>
<protein>
    <recommendedName>
        <fullName evidence="11">Histidinol-phosphate aminotransferase</fullName>
        <ecNumber evidence="11">2.6.1.9</ecNumber>
    </recommendedName>
    <alternativeName>
        <fullName evidence="11">Imidazole acetol-phosphate transaminase</fullName>
    </alternativeName>
</protein>
<dbReference type="InterPro" id="IPR015424">
    <property type="entry name" value="PyrdxlP-dep_Trfase"/>
</dbReference>
<proteinExistence type="inferred from homology"/>
<dbReference type="Gene3D" id="3.90.1150.10">
    <property type="entry name" value="Aspartate Aminotransferase, domain 1"/>
    <property type="match status" value="1"/>
</dbReference>
<comment type="caution">
    <text evidence="13">The sequence shown here is derived from an EMBL/GenBank/DDBJ whole genome shotgun (WGS) entry which is preliminary data.</text>
</comment>
<feature type="domain" description="Aminotransferase class I/classII large" evidence="12">
    <location>
        <begin position="35"/>
        <end position="365"/>
    </location>
</feature>
<dbReference type="Proteomes" id="UP000542125">
    <property type="component" value="Unassembled WGS sequence"/>
</dbReference>
<evidence type="ECO:0000256" key="4">
    <source>
        <dbReference type="ARBA" id="ARBA00011738"/>
    </source>
</evidence>
<dbReference type="AlphaFoldDB" id="A0A7Y9IRJ8"/>
<dbReference type="GO" id="GO:0000105">
    <property type="term" value="P:L-histidine biosynthetic process"/>
    <property type="evidence" value="ECO:0007669"/>
    <property type="project" value="UniProtKB-UniRule"/>
</dbReference>
<dbReference type="RefSeq" id="WP_179583864.1">
    <property type="nucleotide sequence ID" value="NZ_JACBYR010000001.1"/>
</dbReference>
<organism evidence="13 14">
    <name type="scientific">Pigmentiphaga litoralis</name>
    <dbReference type="NCBI Taxonomy" id="516702"/>
    <lineage>
        <taxon>Bacteria</taxon>
        <taxon>Pseudomonadati</taxon>
        <taxon>Pseudomonadota</taxon>
        <taxon>Betaproteobacteria</taxon>
        <taxon>Burkholderiales</taxon>
        <taxon>Alcaligenaceae</taxon>
        <taxon>Pigmentiphaga</taxon>
    </lineage>
</organism>
<dbReference type="GO" id="GO:0004400">
    <property type="term" value="F:histidinol-phosphate transaminase activity"/>
    <property type="evidence" value="ECO:0007669"/>
    <property type="project" value="UniProtKB-UniRule"/>
</dbReference>
<evidence type="ECO:0000256" key="2">
    <source>
        <dbReference type="ARBA" id="ARBA00005011"/>
    </source>
</evidence>
<evidence type="ECO:0000256" key="10">
    <source>
        <dbReference type="ARBA" id="ARBA00047481"/>
    </source>
</evidence>
<evidence type="ECO:0000256" key="3">
    <source>
        <dbReference type="ARBA" id="ARBA00007970"/>
    </source>
</evidence>
<keyword evidence="7 11" id="KW-0808">Transferase</keyword>
<comment type="cofactor">
    <cofactor evidence="1 11">
        <name>pyridoxal 5'-phosphate</name>
        <dbReference type="ChEBI" id="CHEBI:597326"/>
    </cofactor>
</comment>
<dbReference type="PANTHER" id="PTHR42885">
    <property type="entry name" value="HISTIDINOL-PHOSPHATE AMINOTRANSFERASE-RELATED"/>
    <property type="match status" value="1"/>
</dbReference>
<evidence type="ECO:0000256" key="6">
    <source>
        <dbReference type="ARBA" id="ARBA00022605"/>
    </source>
</evidence>
<keyword evidence="5 11" id="KW-0032">Aminotransferase</keyword>
<evidence type="ECO:0000256" key="1">
    <source>
        <dbReference type="ARBA" id="ARBA00001933"/>
    </source>
</evidence>
<keyword evidence="6 11" id="KW-0028">Amino-acid biosynthesis</keyword>
<dbReference type="HAMAP" id="MF_01023">
    <property type="entry name" value="HisC_aminotrans_2"/>
    <property type="match status" value="1"/>
</dbReference>
<dbReference type="UniPathway" id="UPA00031">
    <property type="reaction ID" value="UER00012"/>
</dbReference>
<dbReference type="EC" id="2.6.1.9" evidence="11"/>
<dbReference type="NCBIfam" id="TIGR01141">
    <property type="entry name" value="hisC"/>
    <property type="match status" value="1"/>
</dbReference>
<dbReference type="EMBL" id="JACBYR010000001">
    <property type="protein sequence ID" value="NYE81693.1"/>
    <property type="molecule type" value="Genomic_DNA"/>
</dbReference>
<dbReference type="InterPro" id="IPR005861">
    <property type="entry name" value="HisP_aminotrans"/>
</dbReference>
<evidence type="ECO:0000256" key="9">
    <source>
        <dbReference type="ARBA" id="ARBA00023102"/>
    </source>
</evidence>
<evidence type="ECO:0000313" key="13">
    <source>
        <dbReference type="EMBL" id="NYE81693.1"/>
    </source>
</evidence>
<comment type="subunit">
    <text evidence="4 11">Homodimer.</text>
</comment>
<accession>A0A7Y9IRJ8</accession>
<evidence type="ECO:0000256" key="7">
    <source>
        <dbReference type="ARBA" id="ARBA00022679"/>
    </source>
</evidence>
<dbReference type="GO" id="GO:0030170">
    <property type="term" value="F:pyridoxal phosphate binding"/>
    <property type="evidence" value="ECO:0007669"/>
    <property type="project" value="InterPro"/>
</dbReference>
<dbReference type="SUPFAM" id="SSF53383">
    <property type="entry name" value="PLP-dependent transferases"/>
    <property type="match status" value="1"/>
</dbReference>
<dbReference type="InterPro" id="IPR015421">
    <property type="entry name" value="PyrdxlP-dep_Trfase_major"/>
</dbReference>
<comment type="pathway">
    <text evidence="2 11">Amino-acid biosynthesis; L-histidine biosynthesis; L-histidine from 5-phospho-alpha-D-ribose 1-diphosphate: step 7/9.</text>
</comment>
<dbReference type="Pfam" id="PF00155">
    <property type="entry name" value="Aminotran_1_2"/>
    <property type="match status" value="1"/>
</dbReference>
<name>A0A7Y9IRJ8_9BURK</name>
<evidence type="ECO:0000256" key="5">
    <source>
        <dbReference type="ARBA" id="ARBA00022576"/>
    </source>
</evidence>
<gene>
    <name evidence="11" type="primary">hisC</name>
    <name evidence="13" type="ORF">FHW18_000964</name>
</gene>
<sequence length="374" mass="39464">MTASDASTARVIAATIRPDVQALARYAVADGTQAIKLDAMESPYSLPDDIQAAVARAVGKVALNRYPSADPRPVKDAVRTAFDIPAGADIMLGNGSDELISLAIQSTCVPGDVVMSPWPSFVMYEAFARLNHATFAGVPLTADLQIDVPAMVEAMARLRPKIVFLAVPNNPTGLMWSADAIRTVVEAAPGLVVIDEAYHAFARSTSMDLVLSHPNVVIVRTVSKIGLAGMRLGYLAGAPAWVDQLDKLRPPYNLNVLTQAAIVAVLEHKPVLDAHAAQICADRDALIASLAALPGVTSYPSAANFVLANFSSVAAQPGNAARIYDDLKARGILVRNVGPMHPLLAECLRISIGTPDDNAALLAALNDILPTIRN</sequence>
<evidence type="ECO:0000256" key="11">
    <source>
        <dbReference type="HAMAP-Rule" id="MF_01023"/>
    </source>
</evidence>
<comment type="catalytic activity">
    <reaction evidence="10 11">
        <text>L-histidinol phosphate + 2-oxoglutarate = 3-(imidazol-4-yl)-2-oxopropyl phosphate + L-glutamate</text>
        <dbReference type="Rhea" id="RHEA:23744"/>
        <dbReference type="ChEBI" id="CHEBI:16810"/>
        <dbReference type="ChEBI" id="CHEBI:29985"/>
        <dbReference type="ChEBI" id="CHEBI:57766"/>
        <dbReference type="ChEBI" id="CHEBI:57980"/>
        <dbReference type="EC" id="2.6.1.9"/>
    </reaction>
</comment>
<dbReference type="InterPro" id="IPR004839">
    <property type="entry name" value="Aminotransferase_I/II_large"/>
</dbReference>
<dbReference type="PANTHER" id="PTHR42885:SF2">
    <property type="entry name" value="HISTIDINOL-PHOSPHATE AMINOTRANSFERASE"/>
    <property type="match status" value="1"/>
</dbReference>
<comment type="similarity">
    <text evidence="3 11">Belongs to the class-II pyridoxal-phosphate-dependent aminotransferase family. Histidinol-phosphate aminotransferase subfamily.</text>
</comment>
<dbReference type="InterPro" id="IPR015422">
    <property type="entry name" value="PyrdxlP-dep_Trfase_small"/>
</dbReference>
<dbReference type="CDD" id="cd00609">
    <property type="entry name" value="AAT_like"/>
    <property type="match status" value="1"/>
</dbReference>
<feature type="modified residue" description="N6-(pyridoxal phosphate)lysine" evidence="11">
    <location>
        <position position="224"/>
    </location>
</feature>
<keyword evidence="8 11" id="KW-0663">Pyridoxal phosphate</keyword>
<keyword evidence="14" id="KW-1185">Reference proteome</keyword>
<dbReference type="Gene3D" id="3.40.640.10">
    <property type="entry name" value="Type I PLP-dependent aspartate aminotransferase-like (Major domain)"/>
    <property type="match status" value="1"/>
</dbReference>
<reference evidence="13 14" key="1">
    <citation type="submission" date="2020-07" db="EMBL/GenBank/DDBJ databases">
        <title>Genomic Encyclopedia of Type Strains, Phase IV (KMG-V): Genome sequencing to study the core and pangenomes of soil and plant-associated prokaryotes.</title>
        <authorList>
            <person name="Whitman W."/>
        </authorList>
    </citation>
    <scope>NUCLEOTIDE SEQUENCE [LARGE SCALE GENOMIC DNA]</scope>
    <source>
        <strain evidence="13 14">SAS40</strain>
    </source>
</reference>
<evidence type="ECO:0000259" key="12">
    <source>
        <dbReference type="Pfam" id="PF00155"/>
    </source>
</evidence>
<evidence type="ECO:0000256" key="8">
    <source>
        <dbReference type="ARBA" id="ARBA00022898"/>
    </source>
</evidence>
<evidence type="ECO:0000313" key="14">
    <source>
        <dbReference type="Proteomes" id="UP000542125"/>
    </source>
</evidence>